<gene>
    <name evidence="4" type="ORF">SAMN05216368_1019</name>
</gene>
<evidence type="ECO:0000256" key="2">
    <source>
        <dbReference type="ARBA" id="ARBA00023315"/>
    </source>
</evidence>
<keyword evidence="1 4" id="KW-0808">Transferase</keyword>
<evidence type="ECO:0000313" key="4">
    <source>
        <dbReference type="EMBL" id="SDM44290.1"/>
    </source>
</evidence>
<dbReference type="InterPro" id="IPR016181">
    <property type="entry name" value="Acyl_CoA_acyltransferase"/>
</dbReference>
<reference evidence="4 5" key="1">
    <citation type="submission" date="2016-10" db="EMBL/GenBank/DDBJ databases">
        <authorList>
            <person name="Varghese N."/>
            <person name="Submissions S."/>
        </authorList>
    </citation>
    <scope>NUCLEOTIDE SEQUENCE [LARGE SCALE GENOMIC DNA]</scope>
    <source>
        <strain evidence="4 5">CGMCC 1.11215</strain>
    </source>
</reference>
<evidence type="ECO:0000256" key="1">
    <source>
        <dbReference type="ARBA" id="ARBA00022679"/>
    </source>
</evidence>
<protein>
    <submittedName>
        <fullName evidence="4">Putative acetyltransferase</fullName>
    </submittedName>
</protein>
<keyword evidence="2" id="KW-0012">Acyltransferase</keyword>
<dbReference type="CDD" id="cd04301">
    <property type="entry name" value="NAT_SF"/>
    <property type="match status" value="1"/>
</dbReference>
<organism evidence="4 5">
    <name type="scientific">Cryobacterium flavum</name>
    <dbReference type="NCBI Taxonomy" id="1424659"/>
    <lineage>
        <taxon>Bacteria</taxon>
        <taxon>Bacillati</taxon>
        <taxon>Actinomycetota</taxon>
        <taxon>Actinomycetes</taxon>
        <taxon>Micrococcales</taxon>
        <taxon>Microbacteriaceae</taxon>
        <taxon>Cryobacterium</taxon>
    </lineage>
</organism>
<dbReference type="PANTHER" id="PTHR43877:SF2">
    <property type="entry name" value="AMINOALKYLPHOSPHONATE N-ACETYLTRANSFERASE-RELATED"/>
    <property type="match status" value="1"/>
</dbReference>
<dbReference type="Proteomes" id="UP000199639">
    <property type="component" value="Unassembled WGS sequence"/>
</dbReference>
<dbReference type="STRING" id="1424659.SAMN05216368_1019"/>
<dbReference type="InterPro" id="IPR000182">
    <property type="entry name" value="GNAT_dom"/>
</dbReference>
<dbReference type="EMBL" id="FNIB01000001">
    <property type="protein sequence ID" value="SDM44290.1"/>
    <property type="molecule type" value="Genomic_DNA"/>
</dbReference>
<dbReference type="AlphaFoldDB" id="A0A5E9FUG6"/>
<dbReference type="Gene3D" id="3.40.630.30">
    <property type="match status" value="1"/>
</dbReference>
<dbReference type="Pfam" id="PF00583">
    <property type="entry name" value="Acetyltransf_1"/>
    <property type="match status" value="1"/>
</dbReference>
<dbReference type="InterPro" id="IPR050832">
    <property type="entry name" value="Bact_Acetyltransf"/>
</dbReference>
<dbReference type="GO" id="GO:0016747">
    <property type="term" value="F:acyltransferase activity, transferring groups other than amino-acyl groups"/>
    <property type="evidence" value="ECO:0007669"/>
    <property type="project" value="InterPro"/>
</dbReference>
<dbReference type="PROSITE" id="PS51186">
    <property type="entry name" value="GNAT"/>
    <property type="match status" value="1"/>
</dbReference>
<evidence type="ECO:0000313" key="5">
    <source>
        <dbReference type="Proteomes" id="UP000199639"/>
    </source>
</evidence>
<dbReference type="PANTHER" id="PTHR43877">
    <property type="entry name" value="AMINOALKYLPHOSPHONATE N-ACETYLTRANSFERASE-RELATED-RELATED"/>
    <property type="match status" value="1"/>
</dbReference>
<proteinExistence type="predicted"/>
<evidence type="ECO:0000259" key="3">
    <source>
        <dbReference type="PROSITE" id="PS51186"/>
    </source>
</evidence>
<dbReference type="SUPFAM" id="SSF55729">
    <property type="entry name" value="Acyl-CoA N-acyltransferases (Nat)"/>
    <property type="match status" value="1"/>
</dbReference>
<name>A0A5E9FUG6_9MICO</name>
<sequence>MHIVSLYSDDMTISISIEQPRQADVEALLAAGTVFAYSLYPVENTFLLSTDELERPGVAVYVARDAHGAACGMAALVPLDSADTAELKRLFVHAEARGRGVAGRLLDRIEADAAGRGIRSLALETGTLQDAAVALYRRRGYEQIDLFGPYVGEELSLCFAKSL</sequence>
<feature type="domain" description="N-acetyltransferase" evidence="3">
    <location>
        <begin position="15"/>
        <end position="163"/>
    </location>
</feature>
<accession>A0A5E9FUG6</accession>